<keyword evidence="1" id="KW-0677">Repeat</keyword>
<dbReference type="InterPro" id="IPR036770">
    <property type="entry name" value="Ankyrin_rpt-contain_sf"/>
</dbReference>
<evidence type="ECO:0000256" key="1">
    <source>
        <dbReference type="ARBA" id="ARBA00022737"/>
    </source>
</evidence>
<proteinExistence type="predicted"/>
<evidence type="ECO:0000313" key="5">
    <source>
        <dbReference type="Proteomes" id="UP000636110"/>
    </source>
</evidence>
<name>A0ABR6EV91_9SPHI</name>
<dbReference type="PANTHER" id="PTHR24198:SF165">
    <property type="entry name" value="ANKYRIN REPEAT-CONTAINING PROTEIN-RELATED"/>
    <property type="match status" value="1"/>
</dbReference>
<dbReference type="PROSITE" id="PS50088">
    <property type="entry name" value="ANK_REPEAT"/>
    <property type="match status" value="3"/>
</dbReference>
<dbReference type="PRINTS" id="PR01415">
    <property type="entry name" value="ANKYRIN"/>
</dbReference>
<keyword evidence="5" id="KW-1185">Reference proteome</keyword>
<dbReference type="Pfam" id="PF00023">
    <property type="entry name" value="Ank"/>
    <property type="match status" value="1"/>
</dbReference>
<dbReference type="SUPFAM" id="SSF48403">
    <property type="entry name" value="Ankyrin repeat"/>
    <property type="match status" value="1"/>
</dbReference>
<sequence length="216" mass="23097">MDISQLETLIETDKKQEISDLLNKHPELTSQETSHGISPLLLACYYKKPATAGIIAGFAKNISLFEACALGKFKETDDLLTQQPELLNSTSKDGFTALGLAAYFGHEEIIRLLLFKGADANIPASNGFNVFPIHSAVAAKSFAITKMLLEAGADVNAKQQAGLTALHAAAQIGNIEIIILLLEHGAALDIRMEGGKLPTDLAEEKGFPEIAAILKV</sequence>
<protein>
    <recommendedName>
        <fullName evidence="6">Ankyrin repeat domain-containing protein</fullName>
    </recommendedName>
</protein>
<feature type="repeat" description="ANK" evidence="3">
    <location>
        <begin position="161"/>
        <end position="193"/>
    </location>
</feature>
<accession>A0ABR6EV91</accession>
<gene>
    <name evidence="4" type="ORF">GM920_09765</name>
</gene>
<dbReference type="PROSITE" id="PS50297">
    <property type="entry name" value="ANK_REP_REGION"/>
    <property type="match status" value="3"/>
</dbReference>
<dbReference type="Proteomes" id="UP000636110">
    <property type="component" value="Unassembled WGS sequence"/>
</dbReference>
<evidence type="ECO:0000313" key="4">
    <source>
        <dbReference type="EMBL" id="MBB2149193.1"/>
    </source>
</evidence>
<dbReference type="RefSeq" id="WP_182956372.1">
    <property type="nucleotide sequence ID" value="NZ_WNXC01000002.1"/>
</dbReference>
<evidence type="ECO:0008006" key="6">
    <source>
        <dbReference type="Google" id="ProtNLM"/>
    </source>
</evidence>
<organism evidence="4 5">
    <name type="scientific">Pedobacter gandavensis</name>
    <dbReference type="NCBI Taxonomy" id="2679963"/>
    <lineage>
        <taxon>Bacteria</taxon>
        <taxon>Pseudomonadati</taxon>
        <taxon>Bacteroidota</taxon>
        <taxon>Sphingobacteriia</taxon>
        <taxon>Sphingobacteriales</taxon>
        <taxon>Sphingobacteriaceae</taxon>
        <taxon>Pedobacter</taxon>
    </lineage>
</organism>
<dbReference type="SMART" id="SM00248">
    <property type="entry name" value="ANK"/>
    <property type="match status" value="4"/>
</dbReference>
<dbReference type="EMBL" id="WNXC01000002">
    <property type="protein sequence ID" value="MBB2149193.1"/>
    <property type="molecule type" value="Genomic_DNA"/>
</dbReference>
<reference evidence="4 5" key="1">
    <citation type="submission" date="2019-11" db="EMBL/GenBank/DDBJ databases">
        <title>Description of Pedobacter sp. LMG 31462T.</title>
        <authorList>
            <person name="Carlier A."/>
            <person name="Qi S."/>
            <person name="Vandamme P."/>
        </authorList>
    </citation>
    <scope>NUCLEOTIDE SEQUENCE [LARGE SCALE GENOMIC DNA]</scope>
    <source>
        <strain evidence="4 5">LMG 31462</strain>
    </source>
</reference>
<dbReference type="Gene3D" id="1.25.40.20">
    <property type="entry name" value="Ankyrin repeat-containing domain"/>
    <property type="match status" value="1"/>
</dbReference>
<dbReference type="PANTHER" id="PTHR24198">
    <property type="entry name" value="ANKYRIN REPEAT AND PROTEIN KINASE DOMAIN-CONTAINING PROTEIN"/>
    <property type="match status" value="1"/>
</dbReference>
<keyword evidence="2 3" id="KW-0040">ANK repeat</keyword>
<evidence type="ECO:0000256" key="2">
    <source>
        <dbReference type="ARBA" id="ARBA00023043"/>
    </source>
</evidence>
<feature type="repeat" description="ANK" evidence="3">
    <location>
        <begin position="128"/>
        <end position="160"/>
    </location>
</feature>
<dbReference type="Pfam" id="PF12796">
    <property type="entry name" value="Ank_2"/>
    <property type="match status" value="1"/>
</dbReference>
<evidence type="ECO:0000256" key="3">
    <source>
        <dbReference type="PROSITE-ProRule" id="PRU00023"/>
    </source>
</evidence>
<comment type="caution">
    <text evidence="4">The sequence shown here is derived from an EMBL/GenBank/DDBJ whole genome shotgun (WGS) entry which is preliminary data.</text>
</comment>
<feature type="repeat" description="ANK" evidence="3">
    <location>
        <begin position="93"/>
        <end position="125"/>
    </location>
</feature>
<dbReference type="InterPro" id="IPR002110">
    <property type="entry name" value="Ankyrin_rpt"/>
</dbReference>